<proteinExistence type="predicted"/>
<name>A0ABW3NRN8_9FLAO</name>
<dbReference type="SUPFAM" id="SSF52096">
    <property type="entry name" value="ClpP/crotonase"/>
    <property type="match status" value="1"/>
</dbReference>
<sequence>MLISPFTASAAEIFALGTLQYSNFERIGSRSAGIFSEILWKKLPNGWEYSLSNEVYRDPDGQSYEGKGIPIDRDLNYPEERSAFFRGFYEEERFTDQALEIIITRHSRH</sequence>
<comment type="caution">
    <text evidence="2">The sequence shown here is derived from an EMBL/GenBank/DDBJ whole genome shotgun (WGS) entry which is preliminary data.</text>
</comment>
<dbReference type="InterPro" id="IPR029045">
    <property type="entry name" value="ClpP/crotonase-like_dom_sf"/>
</dbReference>
<dbReference type="RefSeq" id="WP_380744438.1">
    <property type="nucleotide sequence ID" value="NZ_JBHTLI010000001.1"/>
</dbReference>
<keyword evidence="3" id="KW-1185">Reference proteome</keyword>
<evidence type="ECO:0000313" key="2">
    <source>
        <dbReference type="EMBL" id="MFD1095581.1"/>
    </source>
</evidence>
<evidence type="ECO:0000259" key="1">
    <source>
        <dbReference type="Pfam" id="PF03572"/>
    </source>
</evidence>
<protein>
    <submittedName>
        <fullName evidence="2">S41 family peptidase</fullName>
    </submittedName>
</protein>
<dbReference type="InterPro" id="IPR005151">
    <property type="entry name" value="Tail-specific_protease"/>
</dbReference>
<accession>A0ABW3NRN8</accession>
<gene>
    <name evidence="2" type="ORF">ACFQ3Q_07475</name>
</gene>
<evidence type="ECO:0000313" key="3">
    <source>
        <dbReference type="Proteomes" id="UP001597131"/>
    </source>
</evidence>
<reference evidence="3" key="1">
    <citation type="journal article" date="2019" name="Int. J. Syst. Evol. Microbiol.">
        <title>The Global Catalogue of Microorganisms (GCM) 10K type strain sequencing project: providing services to taxonomists for standard genome sequencing and annotation.</title>
        <authorList>
            <consortium name="The Broad Institute Genomics Platform"/>
            <consortium name="The Broad Institute Genome Sequencing Center for Infectious Disease"/>
            <person name="Wu L."/>
            <person name="Ma J."/>
        </authorList>
    </citation>
    <scope>NUCLEOTIDE SEQUENCE [LARGE SCALE GENOMIC DNA]</scope>
    <source>
        <strain evidence="3">CCUG 64793</strain>
    </source>
</reference>
<dbReference type="Pfam" id="PF03572">
    <property type="entry name" value="Peptidase_S41"/>
    <property type="match status" value="1"/>
</dbReference>
<dbReference type="EMBL" id="JBHTLI010000001">
    <property type="protein sequence ID" value="MFD1095581.1"/>
    <property type="molecule type" value="Genomic_DNA"/>
</dbReference>
<feature type="domain" description="Tail specific protease" evidence="1">
    <location>
        <begin position="1"/>
        <end position="72"/>
    </location>
</feature>
<dbReference type="Proteomes" id="UP001597131">
    <property type="component" value="Unassembled WGS sequence"/>
</dbReference>
<organism evidence="2 3">
    <name type="scientific">Salegentibacter chungangensis</name>
    <dbReference type="NCBI Taxonomy" id="1335724"/>
    <lineage>
        <taxon>Bacteria</taxon>
        <taxon>Pseudomonadati</taxon>
        <taxon>Bacteroidota</taxon>
        <taxon>Flavobacteriia</taxon>
        <taxon>Flavobacteriales</taxon>
        <taxon>Flavobacteriaceae</taxon>
        <taxon>Salegentibacter</taxon>
    </lineage>
</organism>
<dbReference type="Gene3D" id="3.90.226.10">
    <property type="entry name" value="2-enoyl-CoA Hydratase, Chain A, domain 1"/>
    <property type="match status" value="1"/>
</dbReference>